<dbReference type="RefSeq" id="WP_269336735.1">
    <property type="nucleotide sequence ID" value="NZ_JBFSSG010000001.1"/>
</dbReference>
<comment type="caution">
    <text evidence="1">The sequence shown here is derived from an EMBL/GenBank/DDBJ whole genome shotgun (WGS) entry which is preliminary data.</text>
</comment>
<protein>
    <submittedName>
        <fullName evidence="1">Uncharacterized protein</fullName>
    </submittedName>
</protein>
<accession>A0ABV4MRD3</accession>
<dbReference type="EMBL" id="JBFSSG010000001">
    <property type="protein sequence ID" value="MEZ8719681.1"/>
    <property type="molecule type" value="Genomic_DNA"/>
</dbReference>
<keyword evidence="2" id="KW-1185">Reference proteome</keyword>
<evidence type="ECO:0000313" key="1">
    <source>
        <dbReference type="EMBL" id="MEZ8719681.1"/>
    </source>
</evidence>
<evidence type="ECO:0000313" key="2">
    <source>
        <dbReference type="Proteomes" id="UP001570071"/>
    </source>
</evidence>
<gene>
    <name evidence="1" type="ORF">AB6D66_01285</name>
</gene>
<dbReference type="Proteomes" id="UP001570071">
    <property type="component" value="Unassembled WGS sequence"/>
</dbReference>
<sequence length="292" mass="32920">MSYIPINPAQMTFLTNGCCEAVDESMQRLISLGLSFQTEPDFYPLTGAEEVFIGEYIVTLADNFLSCNVAYSVLFHNKKYLNLVHVEAFGKGGDESSREIAYENHKKALQKAEKIAAVAGGHVAWQREPDFEYTDGQSSLDGEYTTNILIPFEYAAQFVTFEGWKAHLSSFSFDRKYLAVTLNKLLPLLTSNQVIDEDFIEEMHEGDVSIKDAINRWLNKQDLTIKPHLFNIHPMYLDFDIDGVKRIRRAKVLVDTDYGIANSIGLSVYYDKSSKGGVAWKGNLVDSLLQAE</sequence>
<proteinExistence type="predicted"/>
<reference evidence="1 2" key="1">
    <citation type="journal article" date="2024" name="ISME J.">
        <title>Tailless and filamentous prophages are predominant in marine Vibrio.</title>
        <authorList>
            <person name="Steensen K."/>
            <person name="Seneca J."/>
            <person name="Bartlau N."/>
            <person name="Yu X.A."/>
            <person name="Hussain F.A."/>
            <person name="Polz M.F."/>
        </authorList>
    </citation>
    <scope>NUCLEOTIDE SEQUENCE [LARGE SCALE GENOMIC DNA]</scope>
    <source>
        <strain evidence="1 2">10N.239.312.F12</strain>
    </source>
</reference>
<name>A0ABV4MRD3_9VIBR</name>
<organism evidence="1 2">
    <name type="scientific">Vibrio pomeroyi</name>
    <dbReference type="NCBI Taxonomy" id="198832"/>
    <lineage>
        <taxon>Bacteria</taxon>
        <taxon>Pseudomonadati</taxon>
        <taxon>Pseudomonadota</taxon>
        <taxon>Gammaproteobacteria</taxon>
        <taxon>Vibrionales</taxon>
        <taxon>Vibrionaceae</taxon>
        <taxon>Vibrio</taxon>
    </lineage>
</organism>